<feature type="signal peptide" evidence="1">
    <location>
        <begin position="1"/>
        <end position="27"/>
    </location>
</feature>
<proteinExistence type="predicted"/>
<feature type="chain" id="PRO_5040966436" description="WG repeat-containing protein" evidence="1">
    <location>
        <begin position="28"/>
        <end position="581"/>
    </location>
</feature>
<keyword evidence="1" id="KW-0732">Signal</keyword>
<organism evidence="2 3">
    <name type="scientific">Schaedlerella arabinosiphila</name>
    <dbReference type="NCBI Taxonomy" id="2044587"/>
    <lineage>
        <taxon>Bacteria</taxon>
        <taxon>Bacillati</taxon>
        <taxon>Bacillota</taxon>
        <taxon>Clostridia</taxon>
        <taxon>Lachnospirales</taxon>
        <taxon>Lachnospiraceae</taxon>
        <taxon>Schaedlerella</taxon>
    </lineage>
</organism>
<dbReference type="PROSITE" id="PS51257">
    <property type="entry name" value="PROKAR_LIPOPROTEIN"/>
    <property type="match status" value="1"/>
</dbReference>
<dbReference type="EMBL" id="VIRB01000024">
    <property type="protein sequence ID" value="NDO67532.1"/>
    <property type="molecule type" value="Genomic_DNA"/>
</dbReference>
<evidence type="ECO:0000313" key="2">
    <source>
        <dbReference type="EMBL" id="NDO67532.1"/>
    </source>
</evidence>
<evidence type="ECO:0000256" key="1">
    <source>
        <dbReference type="SAM" id="SignalP"/>
    </source>
</evidence>
<dbReference type="AlphaFoldDB" id="A0A9X5C4G5"/>
<reference evidence="2 3" key="1">
    <citation type="submission" date="2019-07" db="EMBL/GenBank/DDBJ databases">
        <title>Draft genome sequences of 15 bacterial species constituting the stable defined intestinal microbiota of the GM15 gnotobiotic mouse model.</title>
        <authorList>
            <person name="Elie C."/>
            <person name="Mathieu A."/>
            <person name="Saliou A."/>
            <person name="Darnaud M."/>
            <person name="Leulier F."/>
            <person name="Tamellini A."/>
        </authorList>
    </citation>
    <scope>NUCLEOTIDE SEQUENCE [LARGE SCALE GENOMIC DNA]</scope>
    <source>
        <strain evidence="3">ASF 502</strain>
    </source>
</reference>
<dbReference type="Proteomes" id="UP000474104">
    <property type="component" value="Unassembled WGS sequence"/>
</dbReference>
<evidence type="ECO:0000313" key="3">
    <source>
        <dbReference type="Proteomes" id="UP000474104"/>
    </source>
</evidence>
<sequence length="581" mass="64259">MKNYLKKTGVGLAALLCAGLCSLTGCAGGAEKGAAVYHSETGYTAEKITHPEKGVKEIDGIVDYMGNGTMGTGLGTGDRGQNYSWGSIGYGDYMYIGTCYGAWMNTLTFMKTALGREFDDDVMKAALEEYYHGELYTSEPDGAEALGILVKLNVKTGESKILMSKADTGQNTIFRNAVELNGRLYFCGAVNALPVIYEVNPETDECKEVYAGMTMEEYKEAFMKGYSVGIRGICVFEDRLIVSCINSDGAVILESENPSEPDSFKVIADDEKLFGYPAYRFCDSIYGGSIFDMTGFRDSLYVTICTGTPENASDRDTMQSFAMVRGDLSENGEWVWNSVIGDKEEDGAKYTFGIDPQRTRSGAANLQVFGDYLYIGEYNDEEIAVERMLFDNDFTFMNKNFEQPVNLYRMDKNEEIELIVGDADEMFPDGGLSGYGSGFGCSENQYVWKMTVYDGKFYVGTYDASSFLIPLDEYMNDKNASEEWKSRVDGYIKTLCADYSGVPQSAVTCAEYLDKAVFGFDLYVTEDGVNFTKITDNGFGDPYNHGLRAFGITSGGLYIGTANPFYGTQVWKLTEETEKRK</sequence>
<evidence type="ECO:0008006" key="4">
    <source>
        <dbReference type="Google" id="ProtNLM"/>
    </source>
</evidence>
<protein>
    <recommendedName>
        <fullName evidence="4">WG repeat-containing protein</fullName>
    </recommendedName>
</protein>
<gene>
    <name evidence="2" type="ORF">FMM80_01830</name>
</gene>
<dbReference type="OrthoDB" id="1746166at2"/>
<dbReference type="RefSeq" id="WP_004068894.1">
    <property type="nucleotide sequence ID" value="NZ_VIRB01000024.1"/>
</dbReference>
<name>A0A9X5C4G5_9FIRM</name>
<comment type="caution">
    <text evidence="2">The sequence shown here is derived from an EMBL/GenBank/DDBJ whole genome shotgun (WGS) entry which is preliminary data.</text>
</comment>
<accession>A0A9X5C4G5</accession>